<evidence type="ECO:0000313" key="3">
    <source>
        <dbReference type="Proteomes" id="UP000018837"/>
    </source>
</evidence>
<dbReference type="Pfam" id="PF07676">
    <property type="entry name" value="PD40"/>
    <property type="match status" value="1"/>
</dbReference>
<dbReference type="Proteomes" id="UP000018837">
    <property type="component" value="Unassembled WGS sequence"/>
</dbReference>
<organism evidence="2 3">
    <name type="scientific">Tannerella sp. oral taxon BU063 isolate Cell 2</name>
    <dbReference type="NCBI Taxonomy" id="1411148"/>
    <lineage>
        <taxon>Bacteria</taxon>
        <taxon>Pseudomonadati</taxon>
        <taxon>Bacteroidota</taxon>
        <taxon>Bacteroidia</taxon>
        <taxon>Bacteroidales</taxon>
        <taxon>Tannerellaceae</taxon>
        <taxon>Tannerella</taxon>
    </lineage>
</organism>
<protein>
    <submittedName>
        <fullName evidence="2">Uncharacterized protein</fullName>
    </submittedName>
</protein>
<dbReference type="InterPro" id="IPR011659">
    <property type="entry name" value="WD40"/>
</dbReference>
<comment type="caution">
    <text evidence="2">The sequence shown here is derived from an EMBL/GenBank/DDBJ whole genome shotgun (WGS) entry which is preliminary data.</text>
</comment>
<reference evidence="2 3" key="1">
    <citation type="submission" date="2013-11" db="EMBL/GenBank/DDBJ databases">
        <title>Single cell genomics of uncultured Tannerella BU063 (oral taxon 286).</title>
        <authorList>
            <person name="Beall C.J."/>
            <person name="Campbell A.G."/>
            <person name="Griffen A.L."/>
            <person name="Podar M."/>
            <person name="Leys E.J."/>
        </authorList>
    </citation>
    <scope>NUCLEOTIDE SEQUENCE [LARGE SCALE GENOMIC DNA]</scope>
    <source>
        <strain evidence="2">Cell 2</strain>
    </source>
</reference>
<evidence type="ECO:0000313" key="2">
    <source>
        <dbReference type="EMBL" id="ETK00681.1"/>
    </source>
</evidence>
<name>W2C2N1_9BACT</name>
<accession>W2C2N1</accession>
<dbReference type="SUPFAM" id="SSF69304">
    <property type="entry name" value="Tricorn protease N-terminal domain"/>
    <property type="match status" value="1"/>
</dbReference>
<dbReference type="PROSITE" id="PS51257">
    <property type="entry name" value="PROKAR_LIPOPROTEIN"/>
    <property type="match status" value="1"/>
</dbReference>
<feature type="region of interest" description="Disordered" evidence="1">
    <location>
        <begin position="334"/>
        <end position="373"/>
    </location>
</feature>
<dbReference type="Gene3D" id="2.120.10.30">
    <property type="entry name" value="TolB, C-terminal domain"/>
    <property type="match status" value="2"/>
</dbReference>
<evidence type="ECO:0000256" key="1">
    <source>
        <dbReference type="SAM" id="MobiDB-lite"/>
    </source>
</evidence>
<proteinExistence type="predicted"/>
<sequence>MKTTLPPTLRHLFTLLLILLLTAACRHEAPMTNRLVDHRPPIFPDYTEVTIPPNIAPLRFLLSDTCDVDKAAATFECGAERVTVWASDGRSIAIAPRAWKRLMKDAAGKVISVKVTAHIAGEWVGYAPFNLYVATDSIDPYIVYGRTDPSRNVMGHTGLYSRCLEDFRERAVLTSDMTRGDGIGPATFSGGDAQRFFLPLSGALSCALLTDSDKIEKLNTHTIPGLPTPTHVAWHPSGRYMAFAVNRNARQDARETASRIVIYDVVKHELFTSPQLFSDSSSVTYPAFSPDGETLYFCATSLMAYTRADSAKYHLCALAFNIHGGRRFGRKADTLYHSRPAPPPPPRKKSDKTPPRRPEVRPDGSAARPLPSPDGRYLLFTVADVGSNPADRPTSDVALFDIKHRNFLPVDTLCADNDSEIAYSWSNNGRWIVYTTRSIDGLYEYPVIAHLSADGRPSKPFLLPLKEANGYRRTMQSFTHPTFLTAPVPYRNYTLSRKARTLEGVDIQPLKAGK</sequence>
<dbReference type="AlphaFoldDB" id="W2C2N1"/>
<dbReference type="SUPFAM" id="SSF82171">
    <property type="entry name" value="DPP6 N-terminal domain-like"/>
    <property type="match status" value="1"/>
</dbReference>
<dbReference type="PATRIC" id="fig|1411148.3.peg.2308"/>
<dbReference type="EMBL" id="AYUF01000497">
    <property type="protein sequence ID" value="ETK00681.1"/>
    <property type="molecule type" value="Genomic_DNA"/>
</dbReference>
<gene>
    <name evidence="2" type="ORF">N425_13730</name>
</gene>
<dbReference type="InterPro" id="IPR011042">
    <property type="entry name" value="6-blade_b-propeller_TolB-like"/>
</dbReference>
<feature type="compositionally biased region" description="Basic and acidic residues" evidence="1">
    <location>
        <begin position="351"/>
        <end position="362"/>
    </location>
</feature>